<protein>
    <recommendedName>
        <fullName evidence="4 10">Pyruvate dehydrogenase E1 component subunit alpha</fullName>
        <ecNumber evidence="3 10">1.2.4.1</ecNumber>
    </recommendedName>
</protein>
<dbReference type="NCBIfam" id="TIGR03181">
    <property type="entry name" value="PDH_E1_alph_x"/>
    <property type="match status" value="1"/>
</dbReference>
<keyword evidence="7 10" id="KW-0670">Pyruvate</keyword>
<comment type="caution">
    <text evidence="12">The sequence shown here is derived from an EMBL/GenBank/DDBJ whole genome shotgun (WGS) entry which is preliminary data.</text>
</comment>
<dbReference type="GO" id="GO:0004739">
    <property type="term" value="F:pyruvate dehydrogenase (acetyl-transferring) activity"/>
    <property type="evidence" value="ECO:0007669"/>
    <property type="project" value="UniProtKB-UniRule"/>
</dbReference>
<keyword evidence="5 10" id="KW-0560">Oxidoreductase</keyword>
<evidence type="ECO:0000256" key="10">
    <source>
        <dbReference type="RuleBase" id="RU366007"/>
    </source>
</evidence>
<dbReference type="EMBL" id="JABTTE010000018">
    <property type="protein sequence ID" value="NSL52553.1"/>
    <property type="molecule type" value="Genomic_DNA"/>
</dbReference>
<organism evidence="12 13">
    <name type="scientific">Calidifontibacillus erzurumensis</name>
    <dbReference type="NCBI Taxonomy" id="2741433"/>
    <lineage>
        <taxon>Bacteria</taxon>
        <taxon>Bacillati</taxon>
        <taxon>Bacillota</taxon>
        <taxon>Bacilli</taxon>
        <taxon>Bacillales</taxon>
        <taxon>Bacillaceae</taxon>
        <taxon>Calidifontibacillus/Schinkia group</taxon>
        <taxon>Calidifontibacillus</taxon>
    </lineage>
</organism>
<dbReference type="RefSeq" id="WP_173731824.1">
    <property type="nucleotide sequence ID" value="NZ_JABTTE010000018.1"/>
</dbReference>
<reference evidence="12" key="1">
    <citation type="submission" date="2020-06" db="EMBL/GenBank/DDBJ databases">
        <title>A novel thermopfilic bacterium from Erzurum, Turkey.</title>
        <authorList>
            <person name="Adiguzel A."/>
            <person name="Ay H."/>
            <person name="Baltaci M.O."/>
        </authorList>
    </citation>
    <scope>NUCLEOTIDE SEQUENCE</scope>
    <source>
        <strain evidence="12">P2</strain>
    </source>
</reference>
<dbReference type="GO" id="GO:0009083">
    <property type="term" value="P:branched-chain amino acid catabolic process"/>
    <property type="evidence" value="ECO:0007669"/>
    <property type="project" value="TreeGrafter"/>
</dbReference>
<dbReference type="InterPro" id="IPR001017">
    <property type="entry name" value="DH_E1"/>
</dbReference>
<evidence type="ECO:0000256" key="1">
    <source>
        <dbReference type="ARBA" id="ARBA00001964"/>
    </source>
</evidence>
<evidence type="ECO:0000256" key="2">
    <source>
        <dbReference type="ARBA" id="ARBA00011870"/>
    </source>
</evidence>
<accession>A0A8J8KD15</accession>
<proteinExistence type="predicted"/>
<dbReference type="EC" id="1.2.4.1" evidence="3 10"/>
<evidence type="ECO:0000256" key="6">
    <source>
        <dbReference type="ARBA" id="ARBA00023052"/>
    </source>
</evidence>
<dbReference type="PANTHER" id="PTHR43380:SF1">
    <property type="entry name" value="2-OXOISOVALERATE DEHYDROGENASE SUBUNIT ALPHA, MITOCHONDRIAL"/>
    <property type="match status" value="1"/>
</dbReference>
<dbReference type="InterPro" id="IPR017596">
    <property type="entry name" value="PdhA/BkdA"/>
</dbReference>
<dbReference type="Gene3D" id="3.40.50.970">
    <property type="match status" value="1"/>
</dbReference>
<evidence type="ECO:0000256" key="5">
    <source>
        <dbReference type="ARBA" id="ARBA00023002"/>
    </source>
</evidence>
<gene>
    <name evidence="12" type="primary">pdhA</name>
    <name evidence="12" type="ORF">HR057_12395</name>
</gene>
<evidence type="ECO:0000256" key="9">
    <source>
        <dbReference type="ARBA" id="ARBA00051231"/>
    </source>
</evidence>
<dbReference type="Pfam" id="PF00676">
    <property type="entry name" value="E1_dh"/>
    <property type="match status" value="1"/>
</dbReference>
<comment type="catalytic activity">
    <reaction evidence="9 10">
        <text>N(6)-[(R)-lipoyl]-L-lysyl-[protein] + pyruvate + H(+) = N(6)-[(R)-S(8)-acetyldihydrolipoyl]-L-lysyl-[protein] + CO2</text>
        <dbReference type="Rhea" id="RHEA:19189"/>
        <dbReference type="Rhea" id="RHEA-COMP:10474"/>
        <dbReference type="Rhea" id="RHEA-COMP:10478"/>
        <dbReference type="ChEBI" id="CHEBI:15361"/>
        <dbReference type="ChEBI" id="CHEBI:15378"/>
        <dbReference type="ChEBI" id="CHEBI:16526"/>
        <dbReference type="ChEBI" id="CHEBI:83099"/>
        <dbReference type="ChEBI" id="CHEBI:83111"/>
        <dbReference type="EC" id="1.2.4.1"/>
    </reaction>
</comment>
<comment type="subunit">
    <text evidence="2 10">Heterodimer of an alpha and a beta chain.</text>
</comment>
<comment type="function">
    <text evidence="8 10">The pyruvate dehydrogenase complex catalyzes the overall conversion of pyruvate to acetyl-CoA and CO(2). It contains multiple copies of three enzymatic components: pyruvate dehydrogenase (E1), dihydrolipoamide acetyltransferase (E2) and lipoamide dehydrogenase (E3).</text>
</comment>
<dbReference type="SUPFAM" id="SSF52518">
    <property type="entry name" value="Thiamin diphosphate-binding fold (THDP-binding)"/>
    <property type="match status" value="1"/>
</dbReference>
<sequence length="353" mass="40271">MELEFPIKQIVDKNGELVDKSYESIVTKEMSQDFYRHMVRIRTLDRKCINLQRQGRLGTYPPIEGQEAAQVGSALALEDDDWMYPTYRDHAACNIFAKSIYNLSIWLGRVEGNVPPKGKNILPVSVPIATQLPIATGIAMASKKRGSKQAAIVYFGDGATSEGDFHEGLNMASVFKAPVVFFNQNNGYAISVPIWRQMNSRTIAQKAIAYDIPGVRIDGNDIFAVYFETKKALERARNGEGPTLIEAVTWRYGAHTTADDPTKYRDQTESEKRREFDPITRLESFMKQRGYADDLWIQNVAEEARIEIEEVVKRLETMPPPNVNDMFDHIFAVPTWTIQEQKDRYLRHLRGEK</sequence>
<evidence type="ECO:0000313" key="13">
    <source>
        <dbReference type="Proteomes" id="UP000625804"/>
    </source>
</evidence>
<dbReference type="PANTHER" id="PTHR43380">
    <property type="entry name" value="2-OXOISOVALERATE DEHYDROGENASE SUBUNIT ALPHA, MITOCHONDRIAL"/>
    <property type="match status" value="1"/>
</dbReference>
<evidence type="ECO:0000259" key="11">
    <source>
        <dbReference type="Pfam" id="PF00676"/>
    </source>
</evidence>
<dbReference type="CDD" id="cd02000">
    <property type="entry name" value="TPP_E1_PDC_ADC_BCADC"/>
    <property type="match status" value="1"/>
</dbReference>
<evidence type="ECO:0000313" key="12">
    <source>
        <dbReference type="EMBL" id="NSL52553.1"/>
    </source>
</evidence>
<dbReference type="InterPro" id="IPR029061">
    <property type="entry name" value="THDP-binding"/>
</dbReference>
<dbReference type="InterPro" id="IPR050771">
    <property type="entry name" value="Alpha-ketoacid_DH_E1_comp"/>
</dbReference>
<evidence type="ECO:0000256" key="8">
    <source>
        <dbReference type="ARBA" id="ARBA00025211"/>
    </source>
</evidence>
<dbReference type="AlphaFoldDB" id="A0A8J8KD15"/>
<comment type="cofactor">
    <cofactor evidence="1 10">
        <name>thiamine diphosphate</name>
        <dbReference type="ChEBI" id="CHEBI:58937"/>
    </cofactor>
</comment>
<feature type="domain" description="Dehydrogenase E1 component" evidence="11">
    <location>
        <begin position="36"/>
        <end position="323"/>
    </location>
</feature>
<keyword evidence="6 10" id="KW-0786">Thiamine pyrophosphate</keyword>
<keyword evidence="13" id="KW-1185">Reference proteome</keyword>
<evidence type="ECO:0000256" key="7">
    <source>
        <dbReference type="ARBA" id="ARBA00023317"/>
    </source>
</evidence>
<evidence type="ECO:0000256" key="3">
    <source>
        <dbReference type="ARBA" id="ARBA00012281"/>
    </source>
</evidence>
<name>A0A8J8KD15_9BACI</name>
<dbReference type="Proteomes" id="UP000625804">
    <property type="component" value="Unassembled WGS sequence"/>
</dbReference>
<evidence type="ECO:0000256" key="4">
    <source>
        <dbReference type="ARBA" id="ARBA00014159"/>
    </source>
</evidence>